<keyword evidence="10" id="KW-1185">Reference proteome</keyword>
<gene>
    <name evidence="9" type="ORF">C2E20_6587</name>
</gene>
<evidence type="ECO:0000256" key="5">
    <source>
        <dbReference type="ARBA" id="ARBA00022927"/>
    </source>
</evidence>
<dbReference type="EMBL" id="LHPF02000023">
    <property type="protein sequence ID" value="PSC69869.1"/>
    <property type="molecule type" value="Genomic_DNA"/>
</dbReference>
<evidence type="ECO:0000256" key="2">
    <source>
        <dbReference type="ARBA" id="ARBA00010050"/>
    </source>
</evidence>
<dbReference type="STRING" id="554055.A0A2P6V710"/>
<sequence>MDRSKEADKLYKEAVKLTTPSLLRLRLAGEWEQATPMFERAGMLFKQAGDLARAKECYERAATGQERQRSGWHAAKNLEKAAEAARDMGAWQEVEDHYARAAELFAEEGRPTAAAEAAARGARALEERRPESSQQLYRRAVEWLEEDGKDALAGDVFRQAIAQLVRAEKWGDAVAMLLRFAASCDASGARNSQCKAYLGAVVVWLYAGKANDAWVTYQDSLGVDAFSSSDEAFAADALFDAYRSGEAAVIQETVKRNAIFTNIDNQIARLARKLPQGELAVMSRQLGGDGGSAAVGVTAEGEEDLT</sequence>
<dbReference type="SUPFAM" id="SSF48452">
    <property type="entry name" value="TPR-like"/>
    <property type="match status" value="1"/>
</dbReference>
<dbReference type="OrthoDB" id="9984275at2759"/>
<keyword evidence="4" id="KW-0931">ER-Golgi transport</keyword>
<dbReference type="InterPro" id="IPR011990">
    <property type="entry name" value="TPR-like_helical_dom_sf"/>
</dbReference>
<evidence type="ECO:0000256" key="1">
    <source>
        <dbReference type="ARBA" id="ARBA00004170"/>
    </source>
</evidence>
<dbReference type="Gene3D" id="1.25.40.10">
    <property type="entry name" value="Tetratricopeptide repeat domain"/>
    <property type="match status" value="1"/>
</dbReference>
<dbReference type="Pfam" id="PF14938">
    <property type="entry name" value="SNAP"/>
    <property type="match status" value="1"/>
</dbReference>
<dbReference type="GO" id="GO:0019905">
    <property type="term" value="F:syntaxin binding"/>
    <property type="evidence" value="ECO:0007669"/>
    <property type="project" value="TreeGrafter"/>
</dbReference>
<dbReference type="GO" id="GO:0016192">
    <property type="term" value="P:vesicle-mediated transport"/>
    <property type="evidence" value="ECO:0007669"/>
    <property type="project" value="UniProtKB-KW"/>
</dbReference>
<evidence type="ECO:0000256" key="4">
    <source>
        <dbReference type="ARBA" id="ARBA00022892"/>
    </source>
</evidence>
<evidence type="ECO:0000256" key="7">
    <source>
        <dbReference type="ARBA" id="ARBA00040047"/>
    </source>
</evidence>
<dbReference type="InterPro" id="IPR000744">
    <property type="entry name" value="NSF_attach"/>
</dbReference>
<organism evidence="9 10">
    <name type="scientific">Micractinium conductrix</name>
    <dbReference type="NCBI Taxonomy" id="554055"/>
    <lineage>
        <taxon>Eukaryota</taxon>
        <taxon>Viridiplantae</taxon>
        <taxon>Chlorophyta</taxon>
        <taxon>core chlorophytes</taxon>
        <taxon>Trebouxiophyceae</taxon>
        <taxon>Chlorellales</taxon>
        <taxon>Chlorellaceae</taxon>
        <taxon>Chlorella clade</taxon>
        <taxon>Micractinium</taxon>
    </lineage>
</organism>
<dbReference type="GO" id="GO:0031201">
    <property type="term" value="C:SNARE complex"/>
    <property type="evidence" value="ECO:0007669"/>
    <property type="project" value="TreeGrafter"/>
</dbReference>
<evidence type="ECO:0000256" key="8">
    <source>
        <dbReference type="ARBA" id="ARBA00042485"/>
    </source>
</evidence>
<reference evidence="9 10" key="1">
    <citation type="journal article" date="2018" name="Plant J.">
        <title>Genome sequences of Chlorella sorokiniana UTEX 1602 and Micractinium conductrix SAG 241.80: implications to maltose excretion by a green alga.</title>
        <authorList>
            <person name="Arriola M.B."/>
            <person name="Velmurugan N."/>
            <person name="Zhang Y."/>
            <person name="Plunkett M.H."/>
            <person name="Hondzo H."/>
            <person name="Barney B.M."/>
        </authorList>
    </citation>
    <scope>NUCLEOTIDE SEQUENCE [LARGE SCALE GENOMIC DNA]</scope>
    <source>
        <strain evidence="9 10">SAG 241.80</strain>
    </source>
</reference>
<dbReference type="PANTHER" id="PTHR13768:SF2">
    <property type="entry name" value="GAMMA-SOLUBLE NSF ATTACHMENT PROTEIN"/>
    <property type="match status" value="1"/>
</dbReference>
<name>A0A2P6V710_9CHLO</name>
<evidence type="ECO:0000256" key="6">
    <source>
        <dbReference type="ARBA" id="ARBA00023136"/>
    </source>
</evidence>
<dbReference type="Proteomes" id="UP000239649">
    <property type="component" value="Unassembled WGS sequence"/>
</dbReference>
<proteinExistence type="inferred from homology"/>
<dbReference type="GO" id="GO:0005483">
    <property type="term" value="F:soluble NSF attachment protein activity"/>
    <property type="evidence" value="ECO:0007669"/>
    <property type="project" value="TreeGrafter"/>
</dbReference>
<accession>A0A2P6V710</accession>
<evidence type="ECO:0000313" key="10">
    <source>
        <dbReference type="Proteomes" id="UP000239649"/>
    </source>
</evidence>
<dbReference type="GO" id="GO:0006886">
    <property type="term" value="P:intracellular protein transport"/>
    <property type="evidence" value="ECO:0007669"/>
    <property type="project" value="InterPro"/>
</dbReference>
<evidence type="ECO:0000256" key="3">
    <source>
        <dbReference type="ARBA" id="ARBA00022448"/>
    </source>
</evidence>
<comment type="subcellular location">
    <subcellularLocation>
        <location evidence="1">Membrane</location>
        <topology evidence="1">Peripheral membrane protein</topology>
    </subcellularLocation>
</comment>
<comment type="similarity">
    <text evidence="2">Belongs to the SNAP family.</text>
</comment>
<dbReference type="AlphaFoldDB" id="A0A2P6V710"/>
<protein>
    <recommendedName>
        <fullName evidence="7">Gamma-soluble NSF attachment protein</fullName>
    </recommendedName>
    <alternativeName>
        <fullName evidence="8">N-ethylmaleimide-sensitive factor attachment protein gamma</fullName>
    </alternativeName>
</protein>
<keyword evidence="3" id="KW-0813">Transport</keyword>
<dbReference type="GO" id="GO:0005774">
    <property type="term" value="C:vacuolar membrane"/>
    <property type="evidence" value="ECO:0007669"/>
    <property type="project" value="TreeGrafter"/>
</dbReference>
<keyword evidence="6" id="KW-0472">Membrane</keyword>
<evidence type="ECO:0000313" key="9">
    <source>
        <dbReference type="EMBL" id="PSC69869.1"/>
    </source>
</evidence>
<comment type="caution">
    <text evidence="9">The sequence shown here is derived from an EMBL/GenBank/DDBJ whole genome shotgun (WGS) entry which is preliminary data.</text>
</comment>
<keyword evidence="5" id="KW-0653">Protein transport</keyword>
<dbReference type="PANTHER" id="PTHR13768">
    <property type="entry name" value="SOLUBLE NSF ATTACHMENT PROTEIN SNAP"/>
    <property type="match status" value="1"/>
</dbReference>